<accession>A0A6N2TSL8</accession>
<feature type="signal peptide" evidence="4">
    <location>
        <begin position="1"/>
        <end position="27"/>
    </location>
</feature>
<evidence type="ECO:0000256" key="4">
    <source>
        <dbReference type="SAM" id="SignalP"/>
    </source>
</evidence>
<gene>
    <name evidence="5" type="ORF">BHLFYP23_00092</name>
</gene>
<feature type="region of interest" description="Disordered" evidence="2">
    <location>
        <begin position="635"/>
        <end position="669"/>
    </location>
</feature>
<evidence type="ECO:0000256" key="3">
    <source>
        <dbReference type="SAM" id="Phobius"/>
    </source>
</evidence>
<reference evidence="5" key="1">
    <citation type="submission" date="2019-11" db="EMBL/GenBank/DDBJ databases">
        <authorList>
            <person name="Feng L."/>
        </authorList>
    </citation>
    <scope>NUCLEOTIDE SEQUENCE</scope>
    <source>
        <strain evidence="5">BhanseniiLFYP23</strain>
    </source>
</reference>
<sequence length="877" mass="97739">MKRKNLKITVSAIAVMLAIQSPLSVLGAETYEVLQEELLSGTADAGAEEEFLTGTADETECAEKMVVSDAQKQDGITIYQPAFEGLNKAENYLQTAVTNPIVDSIGGEWAVIAMARNGNLNNSAKNNYLQNIYQKLRETGGVLHTTKYTEYSRVTLALTSMGINPTSVEGYNLFQPLANMKKVNRQGINGTIFALIAFDSNQYEIPKLEGLGTQTTREDLIQTILLSEISGGGWALMGNQPDPDITAMALQALAPYTQQQEVKEAVDRGIEMLAQLQDEEGGYISNAGYDSAKNLESTAQVVIALSAIDVSLLNSEKFMKNGKTLLDEMLRFQVSDGSFCHVIDGGSNQMATEQGALALAAWYRAVTGRNSLYDMTDVENGQTGGEETPERIEAFRKKLEAFSGNLTLDNAHELYALKVELSLMGNFSEKKAFETKLEQMLKEVETQAAEIEALDKEIWEGFEPLNITLKDKKEIERLLTAYYKIPEANRKHLQYEEELLRADSIIKKLEQEVIGAEIFENVKNSKKDYTYQGNGYTICLKGKNVYEPADMKAGIEIREQKNSLEFETKETGAFPGEVEIAIDTALKESVYMLYYEKDGKQQEKQWVSVNNGQVVCDIEIGGKYILKKPKTESETALSQAGSNSENKTTAKGKTANTAKQTNTSSASNTIQATVKDGMVEKKAFEEIKGKDKNLKIEGEMKKDSPYTITVNGKDIKTVKDMKVGIKEGSQYEEDIKQLAENPFIFHFEQEGEFPGEMQVEITVDKEDGEYLFMKYNQQERKADYIQKVTVKDKKTKFIVSEGGDYFIDKRVKTKSLNEKKEEIKEKSLFKTPEKEDEVMVAGTKKETNPVVIAVASVIILGAAAGGVWYYYLRKKTR</sequence>
<evidence type="ECO:0000256" key="1">
    <source>
        <dbReference type="SAM" id="Coils"/>
    </source>
</evidence>
<feature type="transmembrane region" description="Helical" evidence="3">
    <location>
        <begin position="850"/>
        <end position="872"/>
    </location>
</feature>
<keyword evidence="1" id="KW-0175">Coiled coil</keyword>
<dbReference type="InterPro" id="IPR008930">
    <property type="entry name" value="Terpenoid_cyclase/PrenylTrfase"/>
</dbReference>
<dbReference type="EMBL" id="CACRSY010000012">
    <property type="protein sequence ID" value="VYT08618.1"/>
    <property type="molecule type" value="Genomic_DNA"/>
</dbReference>
<evidence type="ECO:0008006" key="6">
    <source>
        <dbReference type="Google" id="ProtNLM"/>
    </source>
</evidence>
<feature type="coiled-coil region" evidence="1">
    <location>
        <begin position="430"/>
        <end position="457"/>
    </location>
</feature>
<feature type="chain" id="PRO_5038941322" description="Prenyltransferase and squalene oxidase repeat protein" evidence="4">
    <location>
        <begin position="28"/>
        <end position="877"/>
    </location>
</feature>
<feature type="compositionally biased region" description="Low complexity" evidence="2">
    <location>
        <begin position="646"/>
        <end position="669"/>
    </location>
</feature>
<proteinExistence type="predicted"/>
<keyword evidence="3" id="KW-0472">Membrane</keyword>
<feature type="compositionally biased region" description="Polar residues" evidence="2">
    <location>
        <begin position="635"/>
        <end position="645"/>
    </location>
</feature>
<dbReference type="CDD" id="cd00688">
    <property type="entry name" value="ISOPREN_C2_like"/>
    <property type="match status" value="1"/>
</dbReference>
<evidence type="ECO:0000313" key="5">
    <source>
        <dbReference type="EMBL" id="VYT08618.1"/>
    </source>
</evidence>
<name>A0A6N2TSL8_BLAHA</name>
<dbReference type="Gene3D" id="1.50.10.20">
    <property type="match status" value="1"/>
</dbReference>
<evidence type="ECO:0000256" key="2">
    <source>
        <dbReference type="SAM" id="MobiDB-lite"/>
    </source>
</evidence>
<organism evidence="5">
    <name type="scientific">Blautia hansenii</name>
    <name type="common">Ruminococcus hansenii</name>
    <dbReference type="NCBI Taxonomy" id="1322"/>
    <lineage>
        <taxon>Bacteria</taxon>
        <taxon>Bacillati</taxon>
        <taxon>Bacillota</taxon>
        <taxon>Clostridia</taxon>
        <taxon>Lachnospirales</taxon>
        <taxon>Lachnospiraceae</taxon>
        <taxon>Blautia</taxon>
    </lineage>
</organism>
<keyword evidence="3" id="KW-0812">Transmembrane</keyword>
<keyword evidence="4" id="KW-0732">Signal</keyword>
<keyword evidence="3" id="KW-1133">Transmembrane helix</keyword>
<dbReference type="SUPFAM" id="SSF48239">
    <property type="entry name" value="Terpenoid cyclases/Protein prenyltransferases"/>
    <property type="match status" value="1"/>
</dbReference>
<protein>
    <recommendedName>
        <fullName evidence="6">Prenyltransferase and squalene oxidase repeat protein</fullName>
    </recommendedName>
</protein>
<dbReference type="AlphaFoldDB" id="A0A6N2TSL8"/>
<dbReference type="RefSeq" id="WP_156342388.1">
    <property type="nucleotide sequence ID" value="NZ_CACRSY010000012.1"/>
</dbReference>